<reference evidence="1" key="1">
    <citation type="submission" date="2022-07" db="EMBL/GenBank/DDBJ databases">
        <title>The genome of Lyophyllum shimeji provides insight into the initial evolution of ectomycorrhizal fungal genome.</title>
        <authorList>
            <person name="Kobayashi Y."/>
            <person name="Shibata T."/>
            <person name="Hirakawa H."/>
            <person name="Shigenobu S."/>
            <person name="Nishiyama T."/>
            <person name="Yamada A."/>
            <person name="Hasebe M."/>
            <person name="Kawaguchi M."/>
        </authorList>
    </citation>
    <scope>NUCLEOTIDE SEQUENCE</scope>
    <source>
        <strain evidence="1">AT787</strain>
    </source>
</reference>
<proteinExistence type="predicted"/>
<accession>A0A9P3PNG5</accession>
<keyword evidence="2" id="KW-1185">Reference proteome</keyword>
<protein>
    <submittedName>
        <fullName evidence="1">Uncharacterized protein</fullName>
    </submittedName>
</protein>
<sequence>MATLPPELWGEIIYFATRLPSWCHPLASVSLTPFLVGPDDNVAAHQATLETRARIVLVSRLWNRLGTAFLYEYISLTRSSTFAALSSALEQQRSGVKRGSFVRAAIISYEPVVHFPHSVIISQLPNLEVIIHRQWSCPADYDRTVEFGRRPPPGTLPKPELPFLQSTLGNVKRIECHEHVNPRIDIPLDDLRQCLRMSSNIQCLAVRGYPRYIPLDFPFESLETLRIDPHPESRRSGLLPWSMPNLRSVVMHTLTMRSNPLCTQVLRQYGANLHTVELTISPDTLPRHDGDELSLIFHHCPRLQDLSYHVEVCRSPVFTHGPHTSLARLRLYARYADPRAVPEYKMPNTASSHFYAYTHRTVPNLKRILCYGHWKWIPRLQRLLETFAFEWDRGASSSDASLRPPVVEFVR</sequence>
<dbReference type="Proteomes" id="UP001063166">
    <property type="component" value="Unassembled WGS sequence"/>
</dbReference>
<evidence type="ECO:0000313" key="2">
    <source>
        <dbReference type="Proteomes" id="UP001063166"/>
    </source>
</evidence>
<evidence type="ECO:0000313" key="1">
    <source>
        <dbReference type="EMBL" id="GLB39103.1"/>
    </source>
</evidence>
<comment type="caution">
    <text evidence="1">The sequence shown here is derived from an EMBL/GenBank/DDBJ whole genome shotgun (WGS) entry which is preliminary data.</text>
</comment>
<name>A0A9P3PNG5_LYOSH</name>
<dbReference type="EMBL" id="BRPK01000006">
    <property type="protein sequence ID" value="GLB39103.1"/>
    <property type="molecule type" value="Genomic_DNA"/>
</dbReference>
<dbReference type="AlphaFoldDB" id="A0A9P3PNG5"/>
<dbReference type="OrthoDB" id="3256525at2759"/>
<gene>
    <name evidence="1" type="ORF">LshimejAT787_0602650</name>
</gene>
<organism evidence="1 2">
    <name type="scientific">Lyophyllum shimeji</name>
    <name type="common">Hon-shimeji</name>
    <name type="synonym">Tricholoma shimeji</name>
    <dbReference type="NCBI Taxonomy" id="47721"/>
    <lineage>
        <taxon>Eukaryota</taxon>
        <taxon>Fungi</taxon>
        <taxon>Dikarya</taxon>
        <taxon>Basidiomycota</taxon>
        <taxon>Agaricomycotina</taxon>
        <taxon>Agaricomycetes</taxon>
        <taxon>Agaricomycetidae</taxon>
        <taxon>Agaricales</taxon>
        <taxon>Tricholomatineae</taxon>
        <taxon>Lyophyllaceae</taxon>
        <taxon>Lyophyllum</taxon>
    </lineage>
</organism>